<name>A0ABW0EKV0_9PSEU</name>
<gene>
    <name evidence="2" type="ORF">ACFPM7_10435</name>
</gene>
<feature type="domain" description="SnoaL-like" evidence="1">
    <location>
        <begin position="9"/>
        <end position="110"/>
    </location>
</feature>
<comment type="caution">
    <text evidence="2">The sequence shown here is derived from an EMBL/GenBank/DDBJ whole genome shotgun (WGS) entry which is preliminary data.</text>
</comment>
<dbReference type="Proteomes" id="UP001596157">
    <property type="component" value="Unassembled WGS sequence"/>
</dbReference>
<dbReference type="Pfam" id="PF12680">
    <property type="entry name" value="SnoaL_2"/>
    <property type="match status" value="1"/>
</dbReference>
<dbReference type="Gene3D" id="3.10.450.50">
    <property type="match status" value="1"/>
</dbReference>
<dbReference type="RefSeq" id="WP_378246480.1">
    <property type="nucleotide sequence ID" value="NZ_JBHSKF010000004.1"/>
</dbReference>
<evidence type="ECO:0000313" key="3">
    <source>
        <dbReference type="Proteomes" id="UP001596157"/>
    </source>
</evidence>
<proteinExistence type="predicted"/>
<evidence type="ECO:0000313" key="2">
    <source>
        <dbReference type="EMBL" id="MFC5287467.1"/>
    </source>
</evidence>
<sequence length="153" mass="16916">MSQANRALIERFYAAFGRGDSAGMAACYAPDVVFGDPVFPDLRGERAGAMWRMLLSAPGDIEITLLEHDADETTGRAHWQARYVFSGTGRPVLNDVRAEFRFSGGLISEHRDRFGFHRWSRQALGPVGLLLGWTPLLRASVRRKAAGRLAKVA</sequence>
<dbReference type="InterPro" id="IPR037401">
    <property type="entry name" value="SnoaL-like"/>
</dbReference>
<reference evidence="3" key="1">
    <citation type="journal article" date="2019" name="Int. J. Syst. Evol. Microbiol.">
        <title>The Global Catalogue of Microorganisms (GCM) 10K type strain sequencing project: providing services to taxonomists for standard genome sequencing and annotation.</title>
        <authorList>
            <consortium name="The Broad Institute Genomics Platform"/>
            <consortium name="The Broad Institute Genome Sequencing Center for Infectious Disease"/>
            <person name="Wu L."/>
            <person name="Ma J."/>
        </authorList>
    </citation>
    <scope>NUCLEOTIDE SEQUENCE [LARGE SCALE GENOMIC DNA]</scope>
    <source>
        <strain evidence="3">CCUG 59778</strain>
    </source>
</reference>
<dbReference type="EMBL" id="JBHSKF010000004">
    <property type="protein sequence ID" value="MFC5287467.1"/>
    <property type="molecule type" value="Genomic_DNA"/>
</dbReference>
<evidence type="ECO:0000259" key="1">
    <source>
        <dbReference type="Pfam" id="PF12680"/>
    </source>
</evidence>
<organism evidence="2 3">
    <name type="scientific">Actinokineospora guangxiensis</name>
    <dbReference type="NCBI Taxonomy" id="1490288"/>
    <lineage>
        <taxon>Bacteria</taxon>
        <taxon>Bacillati</taxon>
        <taxon>Actinomycetota</taxon>
        <taxon>Actinomycetes</taxon>
        <taxon>Pseudonocardiales</taxon>
        <taxon>Pseudonocardiaceae</taxon>
        <taxon>Actinokineospora</taxon>
    </lineage>
</organism>
<dbReference type="InterPro" id="IPR032710">
    <property type="entry name" value="NTF2-like_dom_sf"/>
</dbReference>
<keyword evidence="3" id="KW-1185">Reference proteome</keyword>
<dbReference type="SUPFAM" id="SSF54427">
    <property type="entry name" value="NTF2-like"/>
    <property type="match status" value="1"/>
</dbReference>
<protein>
    <submittedName>
        <fullName evidence="2">Nuclear transport factor 2 family protein</fullName>
    </submittedName>
</protein>
<accession>A0ABW0EKV0</accession>